<sequence length="396" mass="43021">MSWRVWRERFKRVDSLFLRLFLLMWVTLVLSHLVAFSVVSPMGVAWIGQLSTQGASALPTLPSLPPGNPLSDRNDEAGRRPPPQWAPPDETAWPPDAVAGPDAGPRPQPRALWLDYVLRALIIGVGAALGARWLSAPMRRLAQASTTLSQELADGRDPPALDERHGTVEVRDSARAFNRMALALKHQFDQRNLHMAAMSHDLRTPLTRLRLRLEHLPEEAARAAGEDIRAMDELIDGSLAVVREQSTASPPLRLDLGALLQSLADDLVELGQPVSLTDPLPAARVCAHPASLRRIVDNLVGNALRYGGQARIALHVVDGQAQVWVDDDGPGIAPEQWDRVFQPWVQLPEAAGIAGAEGSGLGLAIARDLALREGGRLDLSNRPEGGLRATLHLPTA</sequence>
<reference evidence="20" key="1">
    <citation type="journal article" date="2019" name="Int. J. Syst. Evol. Microbiol.">
        <title>The Global Catalogue of Microorganisms (GCM) 10K type strain sequencing project: providing services to taxonomists for standard genome sequencing and annotation.</title>
        <authorList>
            <consortium name="The Broad Institute Genomics Platform"/>
            <consortium name="The Broad Institute Genome Sequencing Center for Infectious Disease"/>
            <person name="Wu L."/>
            <person name="Ma J."/>
        </authorList>
    </citation>
    <scope>NUCLEOTIDE SEQUENCE [LARGE SCALE GENOMIC DNA]</scope>
    <source>
        <strain evidence="20">NBRC 109341</strain>
    </source>
</reference>
<evidence type="ECO:0000256" key="6">
    <source>
        <dbReference type="ARBA" id="ARBA00022553"/>
    </source>
</evidence>
<accession>A0ABQ6CA80</accession>
<keyword evidence="8 16" id="KW-0812">Transmembrane</keyword>
<dbReference type="SUPFAM" id="SSF47384">
    <property type="entry name" value="Homodimeric domain of signal transducing histidine kinase"/>
    <property type="match status" value="1"/>
</dbReference>
<evidence type="ECO:0000256" key="2">
    <source>
        <dbReference type="ARBA" id="ARBA00004429"/>
    </source>
</evidence>
<dbReference type="Gene3D" id="1.10.287.130">
    <property type="match status" value="1"/>
</dbReference>
<dbReference type="SUPFAM" id="SSF55874">
    <property type="entry name" value="ATPase domain of HSP90 chaperone/DNA topoisomerase II/histidine kinase"/>
    <property type="match status" value="1"/>
</dbReference>
<dbReference type="PANTHER" id="PTHR44936">
    <property type="entry name" value="SENSOR PROTEIN CREC"/>
    <property type="match status" value="1"/>
</dbReference>
<evidence type="ECO:0000256" key="3">
    <source>
        <dbReference type="ARBA" id="ARBA00012438"/>
    </source>
</evidence>
<protein>
    <recommendedName>
        <fullName evidence="3">histidine kinase</fullName>
        <ecNumber evidence="3">2.7.13.3</ecNumber>
    </recommendedName>
</protein>
<dbReference type="InterPro" id="IPR005467">
    <property type="entry name" value="His_kinase_dom"/>
</dbReference>
<evidence type="ECO:0000256" key="15">
    <source>
        <dbReference type="SAM" id="MobiDB-lite"/>
    </source>
</evidence>
<evidence type="ECO:0000313" key="19">
    <source>
        <dbReference type="EMBL" id="GLS16552.1"/>
    </source>
</evidence>
<keyword evidence="12 16" id="KW-1133">Transmembrane helix</keyword>
<dbReference type="InterPro" id="IPR003661">
    <property type="entry name" value="HisK_dim/P_dom"/>
</dbReference>
<evidence type="ECO:0000256" key="7">
    <source>
        <dbReference type="ARBA" id="ARBA00022679"/>
    </source>
</evidence>
<feature type="domain" description="Histidine kinase" evidence="17">
    <location>
        <begin position="197"/>
        <end position="396"/>
    </location>
</feature>
<dbReference type="EMBL" id="BSPB01000064">
    <property type="protein sequence ID" value="GLS16552.1"/>
    <property type="molecule type" value="Genomic_DNA"/>
</dbReference>
<dbReference type="PRINTS" id="PR00344">
    <property type="entry name" value="BCTRLSENSOR"/>
</dbReference>
<dbReference type="Gene3D" id="3.30.565.10">
    <property type="entry name" value="Histidine kinase-like ATPase, C-terminal domain"/>
    <property type="match status" value="1"/>
</dbReference>
<dbReference type="InterPro" id="IPR003660">
    <property type="entry name" value="HAMP_dom"/>
</dbReference>
<dbReference type="SMART" id="SM00388">
    <property type="entry name" value="HisKA"/>
    <property type="match status" value="1"/>
</dbReference>
<keyword evidence="11" id="KW-0067">ATP-binding</keyword>
<evidence type="ECO:0000256" key="11">
    <source>
        <dbReference type="ARBA" id="ARBA00022840"/>
    </source>
</evidence>
<dbReference type="RefSeq" id="WP_284309269.1">
    <property type="nucleotide sequence ID" value="NZ_BSPB01000064.1"/>
</dbReference>
<evidence type="ECO:0000256" key="9">
    <source>
        <dbReference type="ARBA" id="ARBA00022741"/>
    </source>
</evidence>
<evidence type="ECO:0000256" key="14">
    <source>
        <dbReference type="ARBA" id="ARBA00023136"/>
    </source>
</evidence>
<dbReference type="InterPro" id="IPR050980">
    <property type="entry name" value="2C_sensor_his_kinase"/>
</dbReference>
<keyword evidence="13" id="KW-0902">Two-component regulatory system</keyword>
<keyword evidence="6" id="KW-0597">Phosphoprotein</keyword>
<feature type="region of interest" description="Disordered" evidence="15">
    <location>
        <begin position="58"/>
        <end position="104"/>
    </location>
</feature>
<evidence type="ECO:0000256" key="1">
    <source>
        <dbReference type="ARBA" id="ARBA00000085"/>
    </source>
</evidence>
<dbReference type="InterPro" id="IPR036097">
    <property type="entry name" value="HisK_dim/P_sf"/>
</dbReference>
<name>A0ABQ6CA80_9BURK</name>
<dbReference type="SMART" id="SM00387">
    <property type="entry name" value="HATPase_c"/>
    <property type="match status" value="1"/>
</dbReference>
<gene>
    <name evidence="19" type="ORF">GCM10007935_39940</name>
</gene>
<dbReference type="PANTHER" id="PTHR44936:SF5">
    <property type="entry name" value="SENSOR HISTIDINE KINASE ENVZ"/>
    <property type="match status" value="1"/>
</dbReference>
<dbReference type="GO" id="GO:0016301">
    <property type="term" value="F:kinase activity"/>
    <property type="evidence" value="ECO:0007669"/>
    <property type="project" value="UniProtKB-KW"/>
</dbReference>
<evidence type="ECO:0000256" key="4">
    <source>
        <dbReference type="ARBA" id="ARBA00022475"/>
    </source>
</evidence>
<evidence type="ECO:0000256" key="8">
    <source>
        <dbReference type="ARBA" id="ARBA00022692"/>
    </source>
</evidence>
<keyword evidence="7" id="KW-0808">Transferase</keyword>
<dbReference type="PROSITE" id="PS50109">
    <property type="entry name" value="HIS_KIN"/>
    <property type="match status" value="1"/>
</dbReference>
<organism evidence="19 20">
    <name type="scientific">Hydrogenophaga electricum</name>
    <dbReference type="NCBI Taxonomy" id="1230953"/>
    <lineage>
        <taxon>Bacteria</taxon>
        <taxon>Pseudomonadati</taxon>
        <taxon>Pseudomonadota</taxon>
        <taxon>Betaproteobacteria</taxon>
        <taxon>Burkholderiales</taxon>
        <taxon>Comamonadaceae</taxon>
        <taxon>Hydrogenophaga</taxon>
    </lineage>
</organism>
<evidence type="ECO:0000256" key="5">
    <source>
        <dbReference type="ARBA" id="ARBA00022519"/>
    </source>
</evidence>
<keyword evidence="4" id="KW-1003">Cell membrane</keyword>
<dbReference type="PROSITE" id="PS50885">
    <property type="entry name" value="HAMP"/>
    <property type="match status" value="1"/>
</dbReference>
<keyword evidence="5" id="KW-0997">Cell inner membrane</keyword>
<evidence type="ECO:0000256" key="16">
    <source>
        <dbReference type="SAM" id="Phobius"/>
    </source>
</evidence>
<dbReference type="EC" id="2.7.13.3" evidence="3"/>
<keyword evidence="14 16" id="KW-0472">Membrane</keyword>
<evidence type="ECO:0000259" key="17">
    <source>
        <dbReference type="PROSITE" id="PS50109"/>
    </source>
</evidence>
<feature type="domain" description="HAMP" evidence="18">
    <location>
        <begin position="132"/>
        <end position="189"/>
    </location>
</feature>
<dbReference type="InterPro" id="IPR004358">
    <property type="entry name" value="Sig_transdc_His_kin-like_C"/>
</dbReference>
<dbReference type="InterPro" id="IPR036890">
    <property type="entry name" value="HATPase_C_sf"/>
</dbReference>
<comment type="catalytic activity">
    <reaction evidence="1">
        <text>ATP + protein L-histidine = ADP + protein N-phospho-L-histidine.</text>
        <dbReference type="EC" id="2.7.13.3"/>
    </reaction>
</comment>
<evidence type="ECO:0000256" key="13">
    <source>
        <dbReference type="ARBA" id="ARBA00023012"/>
    </source>
</evidence>
<dbReference type="Proteomes" id="UP001156903">
    <property type="component" value="Unassembled WGS sequence"/>
</dbReference>
<dbReference type="Pfam" id="PF02518">
    <property type="entry name" value="HATPase_c"/>
    <property type="match status" value="1"/>
</dbReference>
<proteinExistence type="predicted"/>
<feature type="transmembrane region" description="Helical" evidence="16">
    <location>
        <begin position="20"/>
        <end position="47"/>
    </location>
</feature>
<comment type="caution">
    <text evidence="19">The sequence shown here is derived from an EMBL/GenBank/DDBJ whole genome shotgun (WGS) entry which is preliminary data.</text>
</comment>
<evidence type="ECO:0000259" key="18">
    <source>
        <dbReference type="PROSITE" id="PS50885"/>
    </source>
</evidence>
<dbReference type="CDD" id="cd00082">
    <property type="entry name" value="HisKA"/>
    <property type="match status" value="1"/>
</dbReference>
<evidence type="ECO:0000256" key="12">
    <source>
        <dbReference type="ARBA" id="ARBA00022989"/>
    </source>
</evidence>
<keyword evidence="9" id="KW-0547">Nucleotide-binding</keyword>
<evidence type="ECO:0000313" key="20">
    <source>
        <dbReference type="Proteomes" id="UP001156903"/>
    </source>
</evidence>
<feature type="compositionally biased region" description="Low complexity" evidence="15">
    <location>
        <begin position="92"/>
        <end position="104"/>
    </location>
</feature>
<keyword evidence="20" id="KW-1185">Reference proteome</keyword>
<keyword evidence="10 19" id="KW-0418">Kinase</keyword>
<comment type="subcellular location">
    <subcellularLocation>
        <location evidence="2">Cell inner membrane</location>
        <topology evidence="2">Multi-pass membrane protein</topology>
    </subcellularLocation>
</comment>
<dbReference type="InterPro" id="IPR003594">
    <property type="entry name" value="HATPase_dom"/>
</dbReference>
<evidence type="ECO:0000256" key="10">
    <source>
        <dbReference type="ARBA" id="ARBA00022777"/>
    </source>
</evidence>